<name>A0AAV6QU62_SOLSE</name>
<dbReference type="Pfam" id="PF11035">
    <property type="entry name" value="SNAPC2"/>
    <property type="match status" value="1"/>
</dbReference>
<feature type="region of interest" description="Disordered" evidence="1">
    <location>
        <begin position="459"/>
        <end position="486"/>
    </location>
</feature>
<dbReference type="PANTHER" id="PTHR15132:SF1">
    <property type="entry name" value="SNRNA-ACTIVATING PROTEIN COMPLEX SUBUNIT 2"/>
    <property type="match status" value="1"/>
</dbReference>
<feature type="compositionally biased region" description="Low complexity" evidence="1">
    <location>
        <begin position="553"/>
        <end position="589"/>
    </location>
</feature>
<dbReference type="GO" id="GO:0016251">
    <property type="term" value="F:RNA polymerase II general transcription initiation factor activity"/>
    <property type="evidence" value="ECO:0007669"/>
    <property type="project" value="InterPro"/>
</dbReference>
<dbReference type="PANTHER" id="PTHR15132">
    <property type="entry name" value="SNRNA-ACTIVATING PROTEIN COMPLEX SUBUNIT 2"/>
    <property type="match status" value="1"/>
</dbReference>
<reference evidence="2 3" key="1">
    <citation type="journal article" date="2021" name="Sci. Rep.">
        <title>Chromosome anchoring in Senegalese sole (Solea senegalensis) reveals sex-associated markers and genome rearrangements in flatfish.</title>
        <authorList>
            <person name="Guerrero-Cozar I."/>
            <person name="Gomez-Garrido J."/>
            <person name="Berbel C."/>
            <person name="Martinez-Blanch J.F."/>
            <person name="Alioto T."/>
            <person name="Claros M.G."/>
            <person name="Gagnaire P.A."/>
            <person name="Manchado M."/>
        </authorList>
    </citation>
    <scope>NUCLEOTIDE SEQUENCE [LARGE SCALE GENOMIC DNA]</scope>
    <source>
        <strain evidence="2">Sse05_10M</strain>
    </source>
</reference>
<sequence>MSKDCRKRLSCNICNLKHPQMLHIHQRRFEMDKHQAQTKEEADIRAIASVQTSGLTGAGEDNCKLSIVPVKKTMPVHKGNIPHQNDINQWHHLKNIHLPELDCEIELLIGSDVPKALEPLQVIRSVGDGPYAVETMLGWTVNGPLGGKDDYAQEQSEIRVNRISVVALDEQWEQQFKIDFPECVKDDQEPSKEDQQFLDLVSTSAKLVNGHYCFGLPLKDREICLPDNKNCAEQRALNLKRRFQRDPTTNFIHYFSSWNQLKRAVAWMLRIKGLLLQRIRKRKTASGVLSLQGNLDTHEIRLTIVTTDEMKPPPRIRNKPNRSLTQGQETRDKAFTKWQRAEHRKLVTALKTLSGKTGGHGDIDYNFLKKEVSTRSISEIHSVIEYLKKKVIGSVNSKLTRKILQGKKIRKPIEVWTHMASTVAGTLEEPISAAFSQMLLISSTEPRSLRNCDPPQVHRLSTDADRPVGHTIPCSPVRGDSPGTSTAQPIMLFKTPAPTIGPAKRLSTSFKVVKVSNSGIQNSPRQQPSTTAGTPPAATCSSLNTIAQLPTVTTLSSDSSSVSTTSSSSSVPTLSPSTTATHAKSSSTSKHTEKDKSLVDFEKIYHYLSVINKPDKECHMTPMESAIILNLMMSLPEELPLLDCTKLHQHLIQMHQCLTSPAKSKMTREDRKGGLCAQTSKPSGRGSNTTDGQQQTARIMDSSGDQEDTESQSSGSNNGESQSGNVDGMGFCPPLNPFVVPLKLLMRR</sequence>
<dbReference type="AlphaFoldDB" id="A0AAV6QU62"/>
<evidence type="ECO:0000313" key="3">
    <source>
        <dbReference type="Proteomes" id="UP000693946"/>
    </source>
</evidence>
<dbReference type="Proteomes" id="UP000693946">
    <property type="component" value="Linkage Group LG3"/>
</dbReference>
<gene>
    <name evidence="2" type="ORF">JOB18_020431</name>
</gene>
<feature type="compositionally biased region" description="Low complexity" evidence="1">
    <location>
        <begin position="528"/>
        <end position="539"/>
    </location>
</feature>
<feature type="compositionally biased region" description="Polar residues" evidence="1">
    <location>
        <begin position="677"/>
        <end position="697"/>
    </location>
</feature>
<protein>
    <submittedName>
        <fullName evidence="2">Uncharacterized protein</fullName>
    </submittedName>
</protein>
<dbReference type="EMBL" id="JAGKHQ010000015">
    <property type="protein sequence ID" value="KAG7496503.1"/>
    <property type="molecule type" value="Genomic_DNA"/>
</dbReference>
<accession>A0AAV6QU62</accession>
<dbReference type="InterPro" id="IPR021281">
    <property type="entry name" value="SNAPC2"/>
</dbReference>
<comment type="caution">
    <text evidence="2">The sequence shown here is derived from an EMBL/GenBank/DDBJ whole genome shotgun (WGS) entry which is preliminary data.</text>
</comment>
<keyword evidence="3" id="KW-1185">Reference proteome</keyword>
<feature type="compositionally biased region" description="Polar residues" evidence="1">
    <location>
        <begin position="517"/>
        <end position="527"/>
    </location>
</feature>
<feature type="region of interest" description="Disordered" evidence="1">
    <location>
        <begin position="517"/>
        <end position="539"/>
    </location>
</feature>
<feature type="region of interest" description="Disordered" evidence="1">
    <location>
        <begin position="662"/>
        <end position="732"/>
    </location>
</feature>
<dbReference type="GO" id="GO:0016604">
    <property type="term" value="C:nuclear body"/>
    <property type="evidence" value="ECO:0007669"/>
    <property type="project" value="TreeGrafter"/>
</dbReference>
<evidence type="ECO:0000313" key="2">
    <source>
        <dbReference type="EMBL" id="KAG7496503.1"/>
    </source>
</evidence>
<feature type="region of interest" description="Disordered" evidence="1">
    <location>
        <begin position="553"/>
        <end position="594"/>
    </location>
</feature>
<feature type="compositionally biased region" description="Low complexity" evidence="1">
    <location>
        <begin position="711"/>
        <end position="725"/>
    </location>
</feature>
<organism evidence="2 3">
    <name type="scientific">Solea senegalensis</name>
    <name type="common">Senegalese sole</name>
    <dbReference type="NCBI Taxonomy" id="28829"/>
    <lineage>
        <taxon>Eukaryota</taxon>
        <taxon>Metazoa</taxon>
        <taxon>Chordata</taxon>
        <taxon>Craniata</taxon>
        <taxon>Vertebrata</taxon>
        <taxon>Euteleostomi</taxon>
        <taxon>Actinopterygii</taxon>
        <taxon>Neopterygii</taxon>
        <taxon>Teleostei</taxon>
        <taxon>Neoteleostei</taxon>
        <taxon>Acanthomorphata</taxon>
        <taxon>Carangaria</taxon>
        <taxon>Pleuronectiformes</taxon>
        <taxon>Pleuronectoidei</taxon>
        <taxon>Soleidae</taxon>
        <taxon>Solea</taxon>
    </lineage>
</organism>
<evidence type="ECO:0000256" key="1">
    <source>
        <dbReference type="SAM" id="MobiDB-lite"/>
    </source>
</evidence>
<dbReference type="GO" id="GO:0009301">
    <property type="term" value="P:snRNA transcription"/>
    <property type="evidence" value="ECO:0007669"/>
    <property type="project" value="InterPro"/>
</dbReference>
<proteinExistence type="predicted"/>
<feature type="region of interest" description="Disordered" evidence="1">
    <location>
        <begin position="310"/>
        <end position="331"/>
    </location>
</feature>